<dbReference type="Pfam" id="PF03466">
    <property type="entry name" value="LysR_substrate"/>
    <property type="match status" value="1"/>
</dbReference>
<dbReference type="Proteomes" id="UP000092213">
    <property type="component" value="Chromosome"/>
</dbReference>
<dbReference type="RefSeq" id="WP_066350355.1">
    <property type="nucleotide sequence ID" value="NZ_CBCSFJ010000006.1"/>
</dbReference>
<keyword evidence="3" id="KW-0238">DNA-binding</keyword>
<reference evidence="8 9" key="1">
    <citation type="submission" date="2016-06" db="EMBL/GenBank/DDBJ databases">
        <title>Complete genome sequences of Bordetella bronchialis and Bordetella flabilis.</title>
        <authorList>
            <person name="LiPuma J.J."/>
            <person name="Spilker T."/>
        </authorList>
    </citation>
    <scope>NUCLEOTIDE SEQUENCE [LARGE SCALE GENOMIC DNA]</scope>
    <source>
        <strain evidence="7 9">AU17976</strain>
        <strain evidence="6 8">AU3182</strain>
    </source>
</reference>
<keyword evidence="4" id="KW-0804">Transcription</keyword>
<accession>A0A193FYH1</accession>
<dbReference type="GO" id="GO:0010628">
    <property type="term" value="P:positive regulation of gene expression"/>
    <property type="evidence" value="ECO:0007669"/>
    <property type="project" value="TreeGrafter"/>
</dbReference>
<feature type="domain" description="HTH lysR-type" evidence="5">
    <location>
        <begin position="1"/>
        <end position="59"/>
    </location>
</feature>
<evidence type="ECO:0000313" key="8">
    <source>
        <dbReference type="Proteomes" id="UP000091897"/>
    </source>
</evidence>
<dbReference type="InterPro" id="IPR036388">
    <property type="entry name" value="WH-like_DNA-bd_sf"/>
</dbReference>
<gene>
    <name evidence="6" type="ORF">BAU06_14450</name>
    <name evidence="7" type="ORF">BAU08_14685</name>
</gene>
<dbReference type="Proteomes" id="UP000091897">
    <property type="component" value="Chromosome"/>
</dbReference>
<dbReference type="EMBL" id="CP016170">
    <property type="protein sequence ID" value="ANN67338.1"/>
    <property type="molecule type" value="Genomic_DNA"/>
</dbReference>
<evidence type="ECO:0000256" key="2">
    <source>
        <dbReference type="ARBA" id="ARBA00023015"/>
    </source>
</evidence>
<evidence type="ECO:0000259" key="5">
    <source>
        <dbReference type="PROSITE" id="PS50931"/>
    </source>
</evidence>
<dbReference type="PANTHER" id="PTHR30427:SF1">
    <property type="entry name" value="TRANSCRIPTIONAL ACTIVATOR PROTEIN LYSR"/>
    <property type="match status" value="1"/>
</dbReference>
<dbReference type="AlphaFoldDB" id="A0A193FYH1"/>
<keyword evidence="2" id="KW-0805">Transcription regulation</keyword>
<dbReference type="Pfam" id="PF00126">
    <property type="entry name" value="HTH_1"/>
    <property type="match status" value="1"/>
</dbReference>
<dbReference type="PRINTS" id="PR00039">
    <property type="entry name" value="HTHLYSR"/>
</dbReference>
<dbReference type="GO" id="GO:0043565">
    <property type="term" value="F:sequence-specific DNA binding"/>
    <property type="evidence" value="ECO:0007669"/>
    <property type="project" value="TreeGrafter"/>
</dbReference>
<name>A0A193FYH1_9BORD</name>
<evidence type="ECO:0000313" key="9">
    <source>
        <dbReference type="Proteomes" id="UP000092213"/>
    </source>
</evidence>
<dbReference type="OrthoDB" id="9133980at2"/>
<proteinExistence type="inferred from homology"/>
<dbReference type="GO" id="GO:0003700">
    <property type="term" value="F:DNA-binding transcription factor activity"/>
    <property type="evidence" value="ECO:0007669"/>
    <property type="project" value="InterPro"/>
</dbReference>
<dbReference type="InterPro" id="IPR036390">
    <property type="entry name" value="WH_DNA-bd_sf"/>
</dbReference>
<sequence length="307" mass="32805">MVTRRELALLRAMYQHETVTAAAASVNMAQPAASALLRDLETRLGFALFSRENRRLHLTSQGRALLPEVLNALAGIEAVDRLARDIRHGSASRLAVGAVAISASSLFPPALARLRRTHPDVAVTVRSGTALEIVDMAVDHRIDLGIIIGAPQDARVETRTLSTLSLFCILRADHPLAARKRLTLGEVARQQPIVLGTALPAGRATARALEAAGLAHMPTVEVMQSSAACALVAAGVGLGIVETLGAVYARRQGLEARRLLRVDDLALGLVWPRHRGMSGPAEALKQYLVDETRALGLDRPGHKLTKS</sequence>
<evidence type="ECO:0000313" key="6">
    <source>
        <dbReference type="EMBL" id="ANN67338.1"/>
    </source>
</evidence>
<dbReference type="SUPFAM" id="SSF53850">
    <property type="entry name" value="Periplasmic binding protein-like II"/>
    <property type="match status" value="1"/>
</dbReference>
<evidence type="ECO:0000256" key="4">
    <source>
        <dbReference type="ARBA" id="ARBA00023163"/>
    </source>
</evidence>
<dbReference type="PROSITE" id="PS50931">
    <property type="entry name" value="HTH_LYSR"/>
    <property type="match status" value="1"/>
</dbReference>
<dbReference type="PANTHER" id="PTHR30427">
    <property type="entry name" value="TRANSCRIPTIONAL ACTIVATOR PROTEIN LYSR"/>
    <property type="match status" value="1"/>
</dbReference>
<dbReference type="Gene3D" id="1.10.10.10">
    <property type="entry name" value="Winged helix-like DNA-binding domain superfamily/Winged helix DNA-binding domain"/>
    <property type="match status" value="1"/>
</dbReference>
<keyword evidence="8" id="KW-1185">Reference proteome</keyword>
<protein>
    <submittedName>
        <fullName evidence="7">LysR family transcriptional regulator</fullName>
    </submittedName>
</protein>
<dbReference type="STRING" id="463025.BAU08_14685"/>
<comment type="similarity">
    <text evidence="1">Belongs to the LysR transcriptional regulatory family.</text>
</comment>
<evidence type="ECO:0000256" key="1">
    <source>
        <dbReference type="ARBA" id="ARBA00009437"/>
    </source>
</evidence>
<dbReference type="InterPro" id="IPR000847">
    <property type="entry name" value="LysR_HTH_N"/>
</dbReference>
<dbReference type="KEGG" id="bbro:BAU06_14450"/>
<dbReference type="Gene3D" id="3.40.190.290">
    <property type="match status" value="1"/>
</dbReference>
<dbReference type="EMBL" id="CP016171">
    <property type="protein sequence ID" value="ANN72428.1"/>
    <property type="molecule type" value="Genomic_DNA"/>
</dbReference>
<dbReference type="InterPro" id="IPR005119">
    <property type="entry name" value="LysR_subst-bd"/>
</dbReference>
<dbReference type="SUPFAM" id="SSF46785">
    <property type="entry name" value="Winged helix' DNA-binding domain"/>
    <property type="match status" value="1"/>
</dbReference>
<organism evidence="7 9">
    <name type="scientific">Bordetella bronchialis</name>
    <dbReference type="NCBI Taxonomy" id="463025"/>
    <lineage>
        <taxon>Bacteria</taxon>
        <taxon>Pseudomonadati</taxon>
        <taxon>Pseudomonadota</taxon>
        <taxon>Betaproteobacteria</taxon>
        <taxon>Burkholderiales</taxon>
        <taxon>Alcaligenaceae</taxon>
        <taxon>Bordetella</taxon>
    </lineage>
</organism>
<evidence type="ECO:0000313" key="7">
    <source>
        <dbReference type="EMBL" id="ANN72428.1"/>
    </source>
</evidence>
<evidence type="ECO:0000256" key="3">
    <source>
        <dbReference type="ARBA" id="ARBA00023125"/>
    </source>
</evidence>